<evidence type="ECO:0000313" key="2">
    <source>
        <dbReference type="Proteomes" id="UP000593567"/>
    </source>
</evidence>
<dbReference type="Proteomes" id="UP000593567">
    <property type="component" value="Unassembled WGS sequence"/>
</dbReference>
<accession>A0A7J7JX26</accession>
<proteinExistence type="predicted"/>
<evidence type="ECO:0000313" key="1">
    <source>
        <dbReference type="EMBL" id="KAF6030231.1"/>
    </source>
</evidence>
<sequence length="82" mass="9547">MVIVLDIYVTIEPRKLMNDLYVTYYPTVNITYKPLHIYNSKFLLQYSTVGQRSRARVVCSMIWNIPVSSPTLKSHPTSLVIR</sequence>
<name>A0A7J7JX26_BUGNE</name>
<protein>
    <submittedName>
        <fullName evidence="1">Uncharacterized protein</fullName>
    </submittedName>
</protein>
<gene>
    <name evidence="1" type="ORF">EB796_011471</name>
</gene>
<dbReference type="AlphaFoldDB" id="A0A7J7JX26"/>
<dbReference type="EMBL" id="VXIV02001735">
    <property type="protein sequence ID" value="KAF6030231.1"/>
    <property type="molecule type" value="Genomic_DNA"/>
</dbReference>
<reference evidence="1" key="1">
    <citation type="submission" date="2020-06" db="EMBL/GenBank/DDBJ databases">
        <title>Draft genome of Bugula neritina, a colonial animal packing powerful symbionts and potential medicines.</title>
        <authorList>
            <person name="Rayko M."/>
        </authorList>
    </citation>
    <scope>NUCLEOTIDE SEQUENCE [LARGE SCALE GENOMIC DNA]</scope>
    <source>
        <strain evidence="1">Kwan_BN1</strain>
    </source>
</reference>
<keyword evidence="2" id="KW-1185">Reference proteome</keyword>
<comment type="caution">
    <text evidence="1">The sequence shown here is derived from an EMBL/GenBank/DDBJ whole genome shotgun (WGS) entry which is preliminary data.</text>
</comment>
<organism evidence="1 2">
    <name type="scientific">Bugula neritina</name>
    <name type="common">Brown bryozoan</name>
    <name type="synonym">Sertularia neritina</name>
    <dbReference type="NCBI Taxonomy" id="10212"/>
    <lineage>
        <taxon>Eukaryota</taxon>
        <taxon>Metazoa</taxon>
        <taxon>Spiralia</taxon>
        <taxon>Lophotrochozoa</taxon>
        <taxon>Bryozoa</taxon>
        <taxon>Gymnolaemata</taxon>
        <taxon>Cheilostomatida</taxon>
        <taxon>Flustrina</taxon>
        <taxon>Buguloidea</taxon>
        <taxon>Bugulidae</taxon>
        <taxon>Bugula</taxon>
    </lineage>
</organism>